<feature type="transmembrane region" description="Helical" evidence="6">
    <location>
        <begin position="423"/>
        <end position="443"/>
    </location>
</feature>
<evidence type="ECO:0000256" key="3">
    <source>
        <dbReference type="ARBA" id="ARBA00022692"/>
    </source>
</evidence>
<feature type="transmembrane region" description="Helical" evidence="6">
    <location>
        <begin position="170"/>
        <end position="189"/>
    </location>
</feature>
<sequence length="482" mass="52701">MGVFGVLFLGCCCCLSVFGVLLLYGWFWGAVAVSVFLWCRFWDAVAVSVYLGCCFGGDVAVWVFLRCRCCLSIFGVLVLGCCCCLGVFGVLLLSGCIWGAIFGMLLLYGCIWGGFAAWVYLGCCFWGAVQPSPPSSYFHFYPTAWGGDRQDPHPCSCPMHTVPPLFSHSFWFFKFLVLVGITVGAFYIPDGAFTSVWFYFGVVGSFLFILIQLVLLIDLAHSWSQRWLHNAEEGSAKGWYAALCTVTFIFYAASITAIVLLYVYYTKPEGCTEGKAFISINLILCLIVSVVSILPKVQEAQPHSGLLQASLITLYTIYITWAALANVPSQRCNPTLLLRNSTGSATATEPLTTWWDAPSIVGLVIFILCTLFISLRSSDHPQVNKLMLTEESGAGAGPGGAEEGGVHRAYDNEQDGVSYNYTFFHLCLLLAALYIMMTLTNWYSFPLTSWVALSLALEQSWSGPSLVAPGLVVGVKLQNGLG</sequence>
<keyword evidence="4 6" id="KW-1133">Transmembrane helix</keyword>
<feature type="transmembrane region" description="Helical" evidence="6">
    <location>
        <begin position="105"/>
        <end position="129"/>
    </location>
</feature>
<dbReference type="PANTHER" id="PTHR10383">
    <property type="entry name" value="SERINE INCORPORATOR"/>
    <property type="match status" value="1"/>
</dbReference>
<evidence type="ECO:0000313" key="7">
    <source>
        <dbReference type="Ensembl" id="ENSJHYP00000005683.1"/>
    </source>
</evidence>
<organism evidence="7 8">
    <name type="scientific">Junco hyemalis</name>
    <name type="common">Dark-eyed junco</name>
    <dbReference type="NCBI Taxonomy" id="40217"/>
    <lineage>
        <taxon>Eukaryota</taxon>
        <taxon>Metazoa</taxon>
        <taxon>Chordata</taxon>
        <taxon>Craniata</taxon>
        <taxon>Vertebrata</taxon>
        <taxon>Euteleostomi</taxon>
        <taxon>Archelosauria</taxon>
        <taxon>Archosauria</taxon>
        <taxon>Dinosauria</taxon>
        <taxon>Saurischia</taxon>
        <taxon>Theropoda</taxon>
        <taxon>Coelurosauria</taxon>
        <taxon>Aves</taxon>
        <taxon>Neognathae</taxon>
        <taxon>Neoaves</taxon>
        <taxon>Telluraves</taxon>
        <taxon>Australaves</taxon>
        <taxon>Passeriformes</taxon>
        <taxon>Passerellidae</taxon>
        <taxon>Junco</taxon>
    </lineage>
</organism>
<name>A0A8C5IKL5_JUNHY</name>
<keyword evidence="3 6" id="KW-0812">Transmembrane</keyword>
<evidence type="ECO:0000256" key="2">
    <source>
        <dbReference type="ARBA" id="ARBA00006665"/>
    </source>
</evidence>
<dbReference type="Pfam" id="PF03348">
    <property type="entry name" value="Serinc"/>
    <property type="match status" value="1"/>
</dbReference>
<evidence type="ECO:0000256" key="1">
    <source>
        <dbReference type="ARBA" id="ARBA00004141"/>
    </source>
</evidence>
<evidence type="ECO:0000256" key="6">
    <source>
        <dbReference type="SAM" id="Phobius"/>
    </source>
</evidence>
<accession>A0A8C5IKL5</accession>
<reference evidence="7" key="1">
    <citation type="submission" date="2025-08" db="UniProtKB">
        <authorList>
            <consortium name="Ensembl"/>
        </authorList>
    </citation>
    <scope>IDENTIFICATION</scope>
</reference>
<keyword evidence="8" id="KW-1185">Reference proteome</keyword>
<feature type="transmembrane region" description="Helical" evidence="6">
    <location>
        <begin position="306"/>
        <end position="327"/>
    </location>
</feature>
<feature type="transmembrane region" description="Helical" evidence="6">
    <location>
        <begin position="71"/>
        <end position="93"/>
    </location>
</feature>
<feature type="transmembrane region" description="Helical" evidence="6">
    <location>
        <begin position="276"/>
        <end position="294"/>
    </location>
</feature>
<keyword evidence="5 6" id="KW-0472">Membrane</keyword>
<dbReference type="GO" id="GO:0016020">
    <property type="term" value="C:membrane"/>
    <property type="evidence" value="ECO:0007669"/>
    <property type="project" value="UniProtKB-SubCell"/>
</dbReference>
<dbReference type="PANTHER" id="PTHR10383:SF22">
    <property type="entry name" value="SERINE INCORPORATOR 2"/>
    <property type="match status" value="1"/>
</dbReference>
<comment type="subcellular location">
    <subcellularLocation>
        <location evidence="1">Membrane</location>
        <topology evidence="1">Multi-pass membrane protein</topology>
    </subcellularLocation>
</comment>
<evidence type="ECO:0000256" key="5">
    <source>
        <dbReference type="ARBA" id="ARBA00023136"/>
    </source>
</evidence>
<dbReference type="Ensembl" id="ENSJHYT00000006953.1">
    <property type="protein sequence ID" value="ENSJHYP00000005683.1"/>
    <property type="gene ID" value="ENSJHYG00000004616.1"/>
</dbReference>
<proteinExistence type="inferred from homology"/>
<reference evidence="7" key="2">
    <citation type="submission" date="2025-09" db="UniProtKB">
        <authorList>
            <consortium name="Ensembl"/>
        </authorList>
    </citation>
    <scope>IDENTIFICATION</scope>
</reference>
<feature type="transmembrane region" description="Helical" evidence="6">
    <location>
        <begin position="196"/>
        <end position="219"/>
    </location>
</feature>
<comment type="similarity">
    <text evidence="2">Belongs to the TDE1 family.</text>
</comment>
<feature type="transmembrane region" description="Helical" evidence="6">
    <location>
        <begin position="360"/>
        <end position="378"/>
    </location>
</feature>
<dbReference type="AlphaFoldDB" id="A0A8C5IKL5"/>
<evidence type="ECO:0008006" key="9">
    <source>
        <dbReference type="Google" id="ProtNLM"/>
    </source>
</evidence>
<evidence type="ECO:0000313" key="8">
    <source>
        <dbReference type="Proteomes" id="UP000694408"/>
    </source>
</evidence>
<dbReference type="InterPro" id="IPR005016">
    <property type="entry name" value="TDE1/TMS"/>
</dbReference>
<protein>
    <recommendedName>
        <fullName evidence="9">Serine incorporator 2</fullName>
    </recommendedName>
</protein>
<dbReference type="Proteomes" id="UP000694408">
    <property type="component" value="Unplaced"/>
</dbReference>
<evidence type="ECO:0000256" key="4">
    <source>
        <dbReference type="ARBA" id="ARBA00022989"/>
    </source>
</evidence>
<feature type="transmembrane region" description="Helical" evidence="6">
    <location>
        <begin position="45"/>
        <end position="65"/>
    </location>
</feature>
<feature type="transmembrane region" description="Helical" evidence="6">
    <location>
        <begin position="6"/>
        <end position="38"/>
    </location>
</feature>
<feature type="transmembrane region" description="Helical" evidence="6">
    <location>
        <begin position="239"/>
        <end position="264"/>
    </location>
</feature>